<gene>
    <name evidence="1" type="ORF">PHLCEN_2v7647</name>
</gene>
<name>A0A2R6NVZ6_9APHY</name>
<keyword evidence="2" id="KW-1185">Reference proteome</keyword>
<protein>
    <submittedName>
        <fullName evidence="1">Uncharacterized protein</fullName>
    </submittedName>
</protein>
<sequence length="122" mass="13877">MRRLSSANSGQLQPLSAVVERIRYKAYKTVSGQHGDAYVFPGGIHHNARDYTEPSTHESLAQAEVWVLMLPPCSHPGFYQFYLTQFTAPHTWRQDCDSILFPEKRCQNLGRQLVPCGMLHTT</sequence>
<dbReference type="EMBL" id="MLYV02000767">
    <property type="protein sequence ID" value="PSR77947.1"/>
    <property type="molecule type" value="Genomic_DNA"/>
</dbReference>
<accession>A0A2R6NVZ6</accession>
<comment type="caution">
    <text evidence="1">The sequence shown here is derived from an EMBL/GenBank/DDBJ whole genome shotgun (WGS) entry which is preliminary data.</text>
</comment>
<evidence type="ECO:0000313" key="2">
    <source>
        <dbReference type="Proteomes" id="UP000186601"/>
    </source>
</evidence>
<reference evidence="1 2" key="1">
    <citation type="submission" date="2018-02" db="EMBL/GenBank/DDBJ databases">
        <title>Genome sequence of the basidiomycete white-rot fungus Phlebia centrifuga.</title>
        <authorList>
            <person name="Granchi Z."/>
            <person name="Peng M."/>
            <person name="de Vries R.P."/>
            <person name="Hilden K."/>
            <person name="Makela M.R."/>
            <person name="Grigoriev I."/>
            <person name="Riley R."/>
        </authorList>
    </citation>
    <scope>NUCLEOTIDE SEQUENCE [LARGE SCALE GENOMIC DNA]</scope>
    <source>
        <strain evidence="1 2">FBCC195</strain>
    </source>
</reference>
<dbReference type="Proteomes" id="UP000186601">
    <property type="component" value="Unassembled WGS sequence"/>
</dbReference>
<evidence type="ECO:0000313" key="1">
    <source>
        <dbReference type="EMBL" id="PSR77947.1"/>
    </source>
</evidence>
<organism evidence="1 2">
    <name type="scientific">Hermanssonia centrifuga</name>
    <dbReference type="NCBI Taxonomy" id="98765"/>
    <lineage>
        <taxon>Eukaryota</taxon>
        <taxon>Fungi</taxon>
        <taxon>Dikarya</taxon>
        <taxon>Basidiomycota</taxon>
        <taxon>Agaricomycotina</taxon>
        <taxon>Agaricomycetes</taxon>
        <taxon>Polyporales</taxon>
        <taxon>Meruliaceae</taxon>
        <taxon>Hermanssonia</taxon>
    </lineage>
</organism>
<proteinExistence type="predicted"/>
<dbReference type="AlphaFoldDB" id="A0A2R6NVZ6"/>